<evidence type="ECO:0000313" key="2">
    <source>
        <dbReference type="Proteomes" id="UP000008311"/>
    </source>
</evidence>
<dbReference type="AlphaFoldDB" id="B9T1Z8"/>
<dbReference type="EMBL" id="EQ974366">
    <property type="protein sequence ID" value="EEF30107.1"/>
    <property type="molecule type" value="Genomic_DNA"/>
</dbReference>
<proteinExistence type="predicted"/>
<name>B9T1Z8_RICCO</name>
<gene>
    <name evidence="1" type="ORF">RCOM_0209980</name>
</gene>
<protein>
    <submittedName>
        <fullName evidence="1">Uncharacterized protein</fullName>
    </submittedName>
</protein>
<sequence length="58" mass="7102">MMMKKKKKCKIEIPKRRVQVRWYGQSRGMWRRRVKAWEEEEEEEECPSDLTFLGVASL</sequence>
<organism evidence="1 2">
    <name type="scientific">Ricinus communis</name>
    <name type="common">Castor bean</name>
    <dbReference type="NCBI Taxonomy" id="3988"/>
    <lineage>
        <taxon>Eukaryota</taxon>
        <taxon>Viridiplantae</taxon>
        <taxon>Streptophyta</taxon>
        <taxon>Embryophyta</taxon>
        <taxon>Tracheophyta</taxon>
        <taxon>Spermatophyta</taxon>
        <taxon>Magnoliopsida</taxon>
        <taxon>eudicotyledons</taxon>
        <taxon>Gunneridae</taxon>
        <taxon>Pentapetalae</taxon>
        <taxon>rosids</taxon>
        <taxon>fabids</taxon>
        <taxon>Malpighiales</taxon>
        <taxon>Euphorbiaceae</taxon>
        <taxon>Acalyphoideae</taxon>
        <taxon>Acalypheae</taxon>
        <taxon>Ricinus</taxon>
    </lineage>
</organism>
<reference evidence="2" key="1">
    <citation type="journal article" date="2010" name="Nat. Biotechnol.">
        <title>Draft genome sequence of the oilseed species Ricinus communis.</title>
        <authorList>
            <person name="Chan A.P."/>
            <person name="Crabtree J."/>
            <person name="Zhao Q."/>
            <person name="Lorenzi H."/>
            <person name="Orvis J."/>
            <person name="Puiu D."/>
            <person name="Melake-Berhan A."/>
            <person name="Jones K.M."/>
            <person name="Redman J."/>
            <person name="Chen G."/>
            <person name="Cahoon E.B."/>
            <person name="Gedil M."/>
            <person name="Stanke M."/>
            <person name="Haas B.J."/>
            <person name="Wortman J.R."/>
            <person name="Fraser-Liggett C.M."/>
            <person name="Ravel J."/>
            <person name="Rabinowicz P.D."/>
        </authorList>
    </citation>
    <scope>NUCLEOTIDE SEQUENCE [LARGE SCALE GENOMIC DNA]</scope>
    <source>
        <strain evidence="2">cv. Hale</strain>
    </source>
</reference>
<dbReference type="Proteomes" id="UP000008311">
    <property type="component" value="Unassembled WGS sequence"/>
</dbReference>
<accession>B9T1Z8</accession>
<evidence type="ECO:0000313" key="1">
    <source>
        <dbReference type="EMBL" id="EEF30107.1"/>
    </source>
</evidence>
<dbReference type="InParanoid" id="B9T1Z8"/>
<keyword evidence="2" id="KW-1185">Reference proteome</keyword>